<keyword evidence="8 10" id="KW-0067">ATP-binding</keyword>
<keyword evidence="9 10" id="KW-0368">Histidine biosynthesis</keyword>
<keyword evidence="12" id="KW-1185">Reference proteome</keyword>
<evidence type="ECO:0000313" key="12">
    <source>
        <dbReference type="Proteomes" id="UP001595462"/>
    </source>
</evidence>
<dbReference type="PANTHER" id="PTHR42945">
    <property type="entry name" value="HISTIDINE BIOSYNTHESIS BIFUNCTIONAL PROTEIN"/>
    <property type="match status" value="1"/>
</dbReference>
<keyword evidence="7 10" id="KW-0378">Hydrolase</keyword>
<evidence type="ECO:0000256" key="3">
    <source>
        <dbReference type="ARBA" id="ARBA00005204"/>
    </source>
</evidence>
<dbReference type="Pfam" id="PF01503">
    <property type="entry name" value="PRA-PH"/>
    <property type="match status" value="1"/>
</dbReference>
<dbReference type="EMBL" id="JBHRSS010000001">
    <property type="protein sequence ID" value="MFC3102573.1"/>
    <property type="molecule type" value="Genomic_DNA"/>
</dbReference>
<dbReference type="InterPro" id="IPR021130">
    <property type="entry name" value="PRib-ATP_PPHydrolase-like"/>
</dbReference>
<comment type="similarity">
    <text evidence="10">Belongs to the PRA-PH family.</text>
</comment>
<comment type="subcellular location">
    <subcellularLocation>
        <location evidence="2 10">Cytoplasm</location>
    </subcellularLocation>
</comment>
<dbReference type="CDD" id="cd11534">
    <property type="entry name" value="NTP-PPase_HisIE_like"/>
    <property type="match status" value="1"/>
</dbReference>
<reference evidence="12" key="1">
    <citation type="journal article" date="2019" name="Int. J. Syst. Evol. Microbiol.">
        <title>The Global Catalogue of Microorganisms (GCM) 10K type strain sequencing project: providing services to taxonomists for standard genome sequencing and annotation.</title>
        <authorList>
            <consortium name="The Broad Institute Genomics Platform"/>
            <consortium name="The Broad Institute Genome Sequencing Center for Infectious Disease"/>
            <person name="Wu L."/>
            <person name="Ma J."/>
        </authorList>
    </citation>
    <scope>NUCLEOTIDE SEQUENCE [LARGE SCALE GENOMIC DNA]</scope>
    <source>
        <strain evidence="12">KCTC 52640</strain>
    </source>
</reference>
<protein>
    <recommendedName>
        <fullName evidence="10">Phosphoribosyl-ATP pyrophosphatase</fullName>
        <shortName evidence="10">PRA-PH</shortName>
        <ecNumber evidence="10">3.6.1.31</ecNumber>
    </recommendedName>
</protein>
<evidence type="ECO:0000256" key="10">
    <source>
        <dbReference type="HAMAP-Rule" id="MF_01020"/>
    </source>
</evidence>
<keyword evidence="5 10" id="KW-0028">Amino-acid biosynthesis</keyword>
<sequence length="107" mass="11498">MSNSDIFAALDDALAQRRDADPSKSYTAALYAGGTAAITAKISEEAGEVVEAAGEADDEHLVHEVADLWFHCMVLLQSRGLDVHAVQRELGRRFGVSGIEEKAARVK</sequence>
<accession>A0ABV7EIV2</accession>
<organism evidence="11 12">
    <name type="scientific">Salinisphaera aquimarina</name>
    <dbReference type="NCBI Taxonomy" id="2094031"/>
    <lineage>
        <taxon>Bacteria</taxon>
        <taxon>Pseudomonadati</taxon>
        <taxon>Pseudomonadota</taxon>
        <taxon>Gammaproteobacteria</taxon>
        <taxon>Salinisphaerales</taxon>
        <taxon>Salinisphaeraceae</taxon>
        <taxon>Salinisphaera</taxon>
    </lineage>
</organism>
<evidence type="ECO:0000256" key="5">
    <source>
        <dbReference type="ARBA" id="ARBA00022605"/>
    </source>
</evidence>
<dbReference type="GO" id="GO:0004636">
    <property type="term" value="F:phosphoribosyl-ATP diphosphatase activity"/>
    <property type="evidence" value="ECO:0007669"/>
    <property type="project" value="UniProtKB-EC"/>
</dbReference>
<comment type="catalytic activity">
    <reaction evidence="1 10">
        <text>1-(5-phospho-beta-D-ribosyl)-ATP + H2O = 1-(5-phospho-beta-D-ribosyl)-5'-AMP + diphosphate + H(+)</text>
        <dbReference type="Rhea" id="RHEA:22828"/>
        <dbReference type="ChEBI" id="CHEBI:15377"/>
        <dbReference type="ChEBI" id="CHEBI:15378"/>
        <dbReference type="ChEBI" id="CHEBI:33019"/>
        <dbReference type="ChEBI" id="CHEBI:59457"/>
        <dbReference type="ChEBI" id="CHEBI:73183"/>
        <dbReference type="EC" id="3.6.1.31"/>
    </reaction>
</comment>
<dbReference type="InterPro" id="IPR008179">
    <property type="entry name" value="HisE"/>
</dbReference>
<dbReference type="NCBIfam" id="NF001611">
    <property type="entry name" value="PRK00400.1-3"/>
    <property type="match status" value="1"/>
</dbReference>
<comment type="caution">
    <text evidence="11">The sequence shown here is derived from an EMBL/GenBank/DDBJ whole genome shotgun (WGS) entry which is preliminary data.</text>
</comment>
<evidence type="ECO:0000256" key="1">
    <source>
        <dbReference type="ARBA" id="ARBA00001460"/>
    </source>
</evidence>
<gene>
    <name evidence="10" type="primary">hisE</name>
    <name evidence="11" type="ORF">ACFOSU_01565</name>
</gene>
<evidence type="ECO:0000256" key="8">
    <source>
        <dbReference type="ARBA" id="ARBA00022840"/>
    </source>
</evidence>
<keyword evidence="4 10" id="KW-0963">Cytoplasm</keyword>
<comment type="pathway">
    <text evidence="3 10">Amino-acid biosynthesis; L-histidine biosynthesis; L-histidine from 5-phospho-alpha-D-ribose 1-diphosphate: step 2/9.</text>
</comment>
<evidence type="ECO:0000256" key="7">
    <source>
        <dbReference type="ARBA" id="ARBA00022801"/>
    </source>
</evidence>
<keyword evidence="6 10" id="KW-0547">Nucleotide-binding</keyword>
<name>A0ABV7EIV2_9GAMM</name>
<evidence type="ECO:0000256" key="4">
    <source>
        <dbReference type="ARBA" id="ARBA00022490"/>
    </source>
</evidence>
<evidence type="ECO:0000256" key="9">
    <source>
        <dbReference type="ARBA" id="ARBA00023102"/>
    </source>
</evidence>
<proteinExistence type="inferred from homology"/>
<dbReference type="Gene3D" id="1.10.287.1080">
    <property type="entry name" value="MazG-like"/>
    <property type="match status" value="1"/>
</dbReference>
<dbReference type="RefSeq" id="WP_380685772.1">
    <property type="nucleotide sequence ID" value="NZ_JBHRSS010000001.1"/>
</dbReference>
<evidence type="ECO:0000256" key="6">
    <source>
        <dbReference type="ARBA" id="ARBA00022741"/>
    </source>
</evidence>
<evidence type="ECO:0000256" key="2">
    <source>
        <dbReference type="ARBA" id="ARBA00004496"/>
    </source>
</evidence>
<dbReference type="PANTHER" id="PTHR42945:SF9">
    <property type="entry name" value="HISTIDINE BIOSYNTHESIS BIFUNCTIONAL PROTEIN HISIE"/>
    <property type="match status" value="1"/>
</dbReference>
<dbReference type="EC" id="3.6.1.31" evidence="10"/>
<evidence type="ECO:0000313" key="11">
    <source>
        <dbReference type="EMBL" id="MFC3102573.1"/>
    </source>
</evidence>
<dbReference type="HAMAP" id="MF_01020">
    <property type="entry name" value="HisE"/>
    <property type="match status" value="1"/>
</dbReference>
<dbReference type="SUPFAM" id="SSF101386">
    <property type="entry name" value="all-alpha NTP pyrophosphatases"/>
    <property type="match status" value="1"/>
</dbReference>
<dbReference type="NCBIfam" id="TIGR03188">
    <property type="entry name" value="histidine_hisI"/>
    <property type="match status" value="1"/>
</dbReference>
<dbReference type="Proteomes" id="UP001595462">
    <property type="component" value="Unassembled WGS sequence"/>
</dbReference>